<dbReference type="RefSeq" id="WP_170124460.1">
    <property type="nucleotide sequence ID" value="NZ_QKZK01000087.1"/>
</dbReference>
<dbReference type="Proteomes" id="UP000249239">
    <property type="component" value="Unassembled WGS sequence"/>
</dbReference>
<sequence length="147" mass="16505">MRLLSFIIGLTTLIGCSNSIEKNDKLVHAINDTSISIRGNLIKIAENDYRYDYYDVTENDSHSEYLQNKGFQGGGYSWEGIVYGAIKLSDPNILNSIRFDPEAEGLAIWSTDKTNLEKIGRLIAVVKSDNGILTECIRVAKNRLKME</sequence>
<reference evidence="1 2" key="1">
    <citation type="submission" date="2018-06" db="EMBL/GenBank/DDBJ databases">
        <title>Genomic Encyclopedia of Archaeal and Bacterial Type Strains, Phase II (KMG-II): from individual species to whole genera.</title>
        <authorList>
            <person name="Goeker M."/>
        </authorList>
    </citation>
    <scope>NUCLEOTIDE SEQUENCE [LARGE SCALE GENOMIC DNA]</scope>
    <source>
        <strain evidence="1 2">DSM 6779</strain>
    </source>
</reference>
<dbReference type="AlphaFoldDB" id="A0A2W7PJU0"/>
<name>A0A2W7PJU0_9BACT</name>
<dbReference type="PROSITE" id="PS51257">
    <property type="entry name" value="PROKAR_LIPOPROTEIN"/>
    <property type="match status" value="1"/>
</dbReference>
<evidence type="ECO:0000313" key="1">
    <source>
        <dbReference type="EMBL" id="PZX09549.1"/>
    </source>
</evidence>
<organism evidence="1 2">
    <name type="scientific">Breznakibacter xylanolyticus</name>
    <dbReference type="NCBI Taxonomy" id="990"/>
    <lineage>
        <taxon>Bacteria</taxon>
        <taxon>Pseudomonadati</taxon>
        <taxon>Bacteroidota</taxon>
        <taxon>Bacteroidia</taxon>
        <taxon>Marinilabiliales</taxon>
        <taxon>Marinilabiliaceae</taxon>
        <taxon>Breznakibacter</taxon>
    </lineage>
</organism>
<dbReference type="EMBL" id="QKZK01000087">
    <property type="protein sequence ID" value="PZX09549.1"/>
    <property type="molecule type" value="Genomic_DNA"/>
</dbReference>
<protein>
    <submittedName>
        <fullName evidence="1">Immunity protein 51 of polymorphic toxin system</fullName>
    </submittedName>
</protein>
<comment type="caution">
    <text evidence="1">The sequence shown here is derived from an EMBL/GenBank/DDBJ whole genome shotgun (WGS) entry which is preliminary data.</text>
</comment>
<evidence type="ECO:0000313" key="2">
    <source>
        <dbReference type="Proteomes" id="UP000249239"/>
    </source>
</evidence>
<gene>
    <name evidence="1" type="ORF">LX69_03552</name>
</gene>
<keyword evidence="2" id="KW-1185">Reference proteome</keyword>
<accession>A0A2W7PJU0</accession>
<dbReference type="Pfam" id="PF15595">
    <property type="entry name" value="Imm51"/>
    <property type="match status" value="1"/>
</dbReference>
<proteinExistence type="predicted"/>
<dbReference type="InterPro" id="IPR028956">
    <property type="entry name" value="Imm51"/>
</dbReference>